<feature type="transmembrane region" description="Helical" evidence="2">
    <location>
        <begin position="136"/>
        <end position="154"/>
    </location>
</feature>
<protein>
    <submittedName>
        <fullName evidence="3">Uncharacterized protein</fullName>
    </submittedName>
</protein>
<name>A0A9P9AMD6_9HYPO</name>
<keyword evidence="4" id="KW-1185">Reference proteome</keyword>
<dbReference type="EMBL" id="JAGPYM010000031">
    <property type="protein sequence ID" value="KAH6877185.1"/>
    <property type="molecule type" value="Genomic_DNA"/>
</dbReference>
<reference evidence="3 4" key="1">
    <citation type="journal article" date="2021" name="Nat. Commun.">
        <title>Genetic determinants of endophytism in the Arabidopsis root mycobiome.</title>
        <authorList>
            <person name="Mesny F."/>
            <person name="Miyauchi S."/>
            <person name="Thiergart T."/>
            <person name="Pickel B."/>
            <person name="Atanasova L."/>
            <person name="Karlsson M."/>
            <person name="Huettel B."/>
            <person name="Barry K.W."/>
            <person name="Haridas S."/>
            <person name="Chen C."/>
            <person name="Bauer D."/>
            <person name="Andreopoulos W."/>
            <person name="Pangilinan J."/>
            <person name="LaButti K."/>
            <person name="Riley R."/>
            <person name="Lipzen A."/>
            <person name="Clum A."/>
            <person name="Drula E."/>
            <person name="Henrissat B."/>
            <person name="Kohler A."/>
            <person name="Grigoriev I.V."/>
            <person name="Martin F.M."/>
            <person name="Hacquard S."/>
        </authorList>
    </citation>
    <scope>NUCLEOTIDE SEQUENCE [LARGE SCALE GENOMIC DNA]</scope>
    <source>
        <strain evidence="3 4">MPI-CAGE-CH-0241</strain>
    </source>
</reference>
<gene>
    <name evidence="3" type="ORF">B0T10DRAFT_464886</name>
</gene>
<accession>A0A9P9AMD6</accession>
<feature type="region of interest" description="Disordered" evidence="1">
    <location>
        <begin position="25"/>
        <end position="92"/>
    </location>
</feature>
<sequence length="173" mass="19308">MAYSQRLQQLLLECIHRVPPSIHPSAVRTISTTASRRAAPTSKPSPPRNDSSPRPKGTRVIRPASTPRASSPSSTPALQASPAQEAIRAAEARESALRAARLRRANQRQEDALEEHMKKEAKKEYTKKYNTAARKWVSSIIALPIFFVTSYYLFDRLALGNAQKTMPRGEEEE</sequence>
<dbReference type="OrthoDB" id="3784821at2759"/>
<evidence type="ECO:0000313" key="3">
    <source>
        <dbReference type="EMBL" id="KAH6877185.1"/>
    </source>
</evidence>
<comment type="caution">
    <text evidence="3">The sequence shown here is derived from an EMBL/GenBank/DDBJ whole genome shotgun (WGS) entry which is preliminary data.</text>
</comment>
<keyword evidence="2" id="KW-0812">Transmembrane</keyword>
<evidence type="ECO:0000313" key="4">
    <source>
        <dbReference type="Proteomes" id="UP000777438"/>
    </source>
</evidence>
<evidence type="ECO:0000256" key="2">
    <source>
        <dbReference type="SAM" id="Phobius"/>
    </source>
</evidence>
<keyword evidence="2" id="KW-0472">Membrane</keyword>
<proteinExistence type="predicted"/>
<dbReference type="AlphaFoldDB" id="A0A9P9AMD6"/>
<dbReference type="Proteomes" id="UP000777438">
    <property type="component" value="Unassembled WGS sequence"/>
</dbReference>
<organism evidence="3 4">
    <name type="scientific">Thelonectria olida</name>
    <dbReference type="NCBI Taxonomy" id="1576542"/>
    <lineage>
        <taxon>Eukaryota</taxon>
        <taxon>Fungi</taxon>
        <taxon>Dikarya</taxon>
        <taxon>Ascomycota</taxon>
        <taxon>Pezizomycotina</taxon>
        <taxon>Sordariomycetes</taxon>
        <taxon>Hypocreomycetidae</taxon>
        <taxon>Hypocreales</taxon>
        <taxon>Nectriaceae</taxon>
        <taxon>Thelonectria</taxon>
    </lineage>
</organism>
<keyword evidence="2" id="KW-1133">Transmembrane helix</keyword>
<feature type="compositionally biased region" description="Low complexity" evidence="1">
    <location>
        <begin position="62"/>
        <end position="87"/>
    </location>
</feature>
<evidence type="ECO:0000256" key="1">
    <source>
        <dbReference type="SAM" id="MobiDB-lite"/>
    </source>
</evidence>